<keyword evidence="2" id="KW-1185">Reference proteome</keyword>
<reference evidence="1" key="1">
    <citation type="submission" date="2022-06" db="EMBL/GenBank/DDBJ databases">
        <title>Genome public.</title>
        <authorList>
            <person name="Sun Q."/>
        </authorList>
    </citation>
    <scope>NUCLEOTIDE SEQUENCE</scope>
    <source>
        <strain evidence="1">CWNU-1</strain>
    </source>
</reference>
<sequence length="155" mass="17266">MTGEETIRVTGVVTIDRSIFGLDEMRRPGEERPFWAELPVDGTPVRVGQGIAMVTSNAQSHDASVVIEVSPTVLTLGPEFELLGEWPWVTGAGEQILCNIDGPVLEFRLRANCRYTLRVWRAGGDTADARFKEMMGVVFPIEGLERYHFVFTPVK</sequence>
<gene>
    <name evidence="1" type="ORF">NBG84_36805</name>
</gene>
<protein>
    <submittedName>
        <fullName evidence="1">Haze protective factor 1</fullName>
    </submittedName>
</protein>
<organism evidence="1 2">
    <name type="scientific">Streptomyces albipurpureus</name>
    <dbReference type="NCBI Taxonomy" id="2897419"/>
    <lineage>
        <taxon>Bacteria</taxon>
        <taxon>Bacillati</taxon>
        <taxon>Actinomycetota</taxon>
        <taxon>Actinomycetes</taxon>
        <taxon>Kitasatosporales</taxon>
        <taxon>Streptomycetaceae</taxon>
        <taxon>Streptomyces</taxon>
    </lineage>
</organism>
<name>A0ABT0UZB6_9ACTN</name>
<evidence type="ECO:0000313" key="2">
    <source>
        <dbReference type="Proteomes" id="UP001431429"/>
    </source>
</evidence>
<dbReference type="RefSeq" id="WP_250924063.1">
    <property type="nucleotide sequence ID" value="NZ_JAMQAW010000086.1"/>
</dbReference>
<accession>A0ABT0UZB6</accession>
<evidence type="ECO:0000313" key="1">
    <source>
        <dbReference type="EMBL" id="MCM2393767.1"/>
    </source>
</evidence>
<proteinExistence type="predicted"/>
<dbReference type="EMBL" id="JAMQAW010000086">
    <property type="protein sequence ID" value="MCM2393767.1"/>
    <property type="molecule type" value="Genomic_DNA"/>
</dbReference>
<dbReference type="Proteomes" id="UP001431429">
    <property type="component" value="Unassembled WGS sequence"/>
</dbReference>
<comment type="caution">
    <text evidence="1">The sequence shown here is derived from an EMBL/GenBank/DDBJ whole genome shotgun (WGS) entry which is preliminary data.</text>
</comment>